<protein>
    <submittedName>
        <fullName evidence="5">6-pyruvoyl tetrahydrobiopterin synthase</fullName>
    </submittedName>
</protein>
<reference evidence="5 6" key="1">
    <citation type="journal article" date="2014" name="PLoS Genet.">
        <title>Phylogenetically driven sequencing of extremely halophilic archaea reveals strategies for static and dynamic osmo-response.</title>
        <authorList>
            <person name="Becker E.A."/>
            <person name="Seitzer P.M."/>
            <person name="Tritt A."/>
            <person name="Larsen D."/>
            <person name="Krusor M."/>
            <person name="Yao A.I."/>
            <person name="Wu D."/>
            <person name="Madern D."/>
            <person name="Eisen J.A."/>
            <person name="Darling A.E."/>
            <person name="Facciotti M.T."/>
        </authorList>
    </citation>
    <scope>NUCLEOTIDE SEQUENCE [LARGE SCALE GENOMIC DNA]</scope>
    <source>
        <strain evidence="5 6">DSM 8989</strain>
    </source>
</reference>
<keyword evidence="3" id="KW-0862">Zinc</keyword>
<evidence type="ECO:0000256" key="3">
    <source>
        <dbReference type="ARBA" id="ARBA00022833"/>
    </source>
</evidence>
<dbReference type="Gene3D" id="3.30.479.10">
    <property type="entry name" value="6-pyruvoyl tetrahydropterin synthase/QueD"/>
    <property type="match status" value="1"/>
</dbReference>
<keyword evidence="6" id="KW-1185">Reference proteome</keyword>
<dbReference type="EMBL" id="AOME01000051">
    <property type="protein sequence ID" value="EMA53347.1"/>
    <property type="molecule type" value="Genomic_DNA"/>
</dbReference>
<keyword evidence="4" id="KW-0456">Lyase</keyword>
<dbReference type="PANTHER" id="PTHR12589">
    <property type="entry name" value="PYRUVOYL TETRAHYDROBIOPTERIN SYNTHASE"/>
    <property type="match status" value="1"/>
</dbReference>
<organism evidence="5 6">
    <name type="scientific">Halococcus salifodinae DSM 8989</name>
    <dbReference type="NCBI Taxonomy" id="1227456"/>
    <lineage>
        <taxon>Archaea</taxon>
        <taxon>Methanobacteriati</taxon>
        <taxon>Methanobacteriota</taxon>
        <taxon>Stenosarchaea group</taxon>
        <taxon>Halobacteria</taxon>
        <taxon>Halobacteriales</taxon>
        <taxon>Halococcaceae</taxon>
        <taxon>Halococcus</taxon>
    </lineage>
</organism>
<keyword evidence="2" id="KW-0479">Metal-binding</keyword>
<dbReference type="Pfam" id="PF01242">
    <property type="entry name" value="PTPS"/>
    <property type="match status" value="1"/>
</dbReference>
<evidence type="ECO:0000256" key="4">
    <source>
        <dbReference type="ARBA" id="ARBA00023239"/>
    </source>
</evidence>
<dbReference type="InterPro" id="IPR038418">
    <property type="entry name" value="6-PTP_synth/QueD_sf"/>
</dbReference>
<dbReference type="GO" id="GO:0016829">
    <property type="term" value="F:lyase activity"/>
    <property type="evidence" value="ECO:0007669"/>
    <property type="project" value="UniProtKB-KW"/>
</dbReference>
<dbReference type="STRING" id="1227456.C450_08532"/>
<dbReference type="OrthoDB" id="6529at2157"/>
<evidence type="ECO:0000313" key="6">
    <source>
        <dbReference type="Proteomes" id="UP000011625"/>
    </source>
</evidence>
<dbReference type="PANTHER" id="PTHR12589:SF7">
    <property type="entry name" value="6-PYRUVOYL TETRAHYDROBIOPTERIN SYNTHASE"/>
    <property type="match status" value="1"/>
</dbReference>
<dbReference type="RefSeq" id="WP_005042543.1">
    <property type="nucleotide sequence ID" value="NZ_AOME01000051.1"/>
</dbReference>
<accession>M0N5Y5</accession>
<comment type="caution">
    <text evidence="5">The sequence shown here is derived from an EMBL/GenBank/DDBJ whole genome shotgun (WGS) entry which is preliminary data.</text>
</comment>
<dbReference type="SUPFAM" id="SSF55620">
    <property type="entry name" value="Tetrahydrobiopterin biosynthesis enzymes-like"/>
    <property type="match status" value="1"/>
</dbReference>
<name>M0N5Y5_9EURY</name>
<evidence type="ECO:0000313" key="5">
    <source>
        <dbReference type="EMBL" id="EMA53347.1"/>
    </source>
</evidence>
<sequence>MYTVSVRDDFIAQHYLTVPDPGPEGEVHSHHYEAELTLAGPELDEDDYLVDIEAVEAVLAEIRARYEDALLNDQPMFESHNPSVEHFARVVWKLAADELDTDHLSTLTVTIHEDDDAWAAYEESV</sequence>
<dbReference type="AlphaFoldDB" id="M0N5Y5"/>
<gene>
    <name evidence="5" type="ORF">C450_08532</name>
</gene>
<dbReference type="PATRIC" id="fig|1227456.3.peg.1720"/>
<evidence type="ECO:0000256" key="1">
    <source>
        <dbReference type="ARBA" id="ARBA00001947"/>
    </source>
</evidence>
<dbReference type="GO" id="GO:0046872">
    <property type="term" value="F:metal ion binding"/>
    <property type="evidence" value="ECO:0007669"/>
    <property type="project" value="UniProtKB-KW"/>
</dbReference>
<proteinExistence type="predicted"/>
<dbReference type="Proteomes" id="UP000011625">
    <property type="component" value="Unassembled WGS sequence"/>
</dbReference>
<dbReference type="InterPro" id="IPR007115">
    <property type="entry name" value="6-PTP_synth/QueD"/>
</dbReference>
<evidence type="ECO:0000256" key="2">
    <source>
        <dbReference type="ARBA" id="ARBA00022723"/>
    </source>
</evidence>
<comment type="cofactor">
    <cofactor evidence="1">
        <name>Zn(2+)</name>
        <dbReference type="ChEBI" id="CHEBI:29105"/>
    </cofactor>
</comment>